<evidence type="ECO:0000313" key="2">
    <source>
        <dbReference type="EMBL" id="CAL1579694.1"/>
    </source>
</evidence>
<keyword evidence="1" id="KW-1133">Transmembrane helix</keyword>
<dbReference type="Proteomes" id="UP001497482">
    <property type="component" value="Chromosome 14"/>
</dbReference>
<dbReference type="AlphaFoldDB" id="A0AAV2JWJ4"/>
<evidence type="ECO:0000256" key="1">
    <source>
        <dbReference type="SAM" id="Phobius"/>
    </source>
</evidence>
<name>A0AAV2JWJ4_KNICA</name>
<gene>
    <name evidence="2" type="ORF">KC01_LOCUS10691</name>
</gene>
<keyword evidence="1" id="KW-0812">Transmembrane</keyword>
<dbReference type="EMBL" id="OZ035836">
    <property type="protein sequence ID" value="CAL1579694.1"/>
    <property type="molecule type" value="Genomic_DNA"/>
</dbReference>
<proteinExistence type="predicted"/>
<protein>
    <recommendedName>
        <fullName evidence="4">KIAA0040</fullName>
    </recommendedName>
</protein>
<keyword evidence="1" id="KW-0472">Membrane</keyword>
<evidence type="ECO:0000313" key="3">
    <source>
        <dbReference type="Proteomes" id="UP001497482"/>
    </source>
</evidence>
<keyword evidence="3" id="KW-1185">Reference proteome</keyword>
<evidence type="ECO:0008006" key="4">
    <source>
        <dbReference type="Google" id="ProtNLM"/>
    </source>
</evidence>
<sequence length="198" mass="22104">MCVAPAGLSVRVGSCHLSCVPPPHLQTRCSLSHQFRNCTKLGSQKFNSISFWGHLAFWRKETRPKREQDLTKAKGQGWKRETGKGEAWKSFSKMDRVEDFFAQLWSFVTDKHNQGVFNTVCLVVLLTLPLLVILSAFIVCCHCCCCRHGEGCCCCCGDSKRKARSDTKKKKSVTNTDDLWISVKPGAMAADRVALGMV</sequence>
<accession>A0AAV2JWJ4</accession>
<reference evidence="2 3" key="1">
    <citation type="submission" date="2024-04" db="EMBL/GenBank/DDBJ databases">
        <authorList>
            <person name="Waldvogel A.-M."/>
            <person name="Schoenle A."/>
        </authorList>
    </citation>
    <scope>NUCLEOTIDE SEQUENCE [LARGE SCALE GENOMIC DNA]</scope>
</reference>
<feature type="transmembrane region" description="Helical" evidence="1">
    <location>
        <begin position="116"/>
        <end position="139"/>
    </location>
</feature>
<organism evidence="2 3">
    <name type="scientific">Knipowitschia caucasica</name>
    <name type="common">Caucasian dwarf goby</name>
    <name type="synonym">Pomatoschistus caucasicus</name>
    <dbReference type="NCBI Taxonomy" id="637954"/>
    <lineage>
        <taxon>Eukaryota</taxon>
        <taxon>Metazoa</taxon>
        <taxon>Chordata</taxon>
        <taxon>Craniata</taxon>
        <taxon>Vertebrata</taxon>
        <taxon>Euteleostomi</taxon>
        <taxon>Actinopterygii</taxon>
        <taxon>Neopterygii</taxon>
        <taxon>Teleostei</taxon>
        <taxon>Neoteleostei</taxon>
        <taxon>Acanthomorphata</taxon>
        <taxon>Gobiaria</taxon>
        <taxon>Gobiiformes</taxon>
        <taxon>Gobioidei</taxon>
        <taxon>Gobiidae</taxon>
        <taxon>Gobiinae</taxon>
        <taxon>Knipowitschia</taxon>
    </lineage>
</organism>